<dbReference type="InterPro" id="IPR036069">
    <property type="entry name" value="DUF34/NIF3_sf"/>
</dbReference>
<reference evidence="5 6" key="1">
    <citation type="submission" date="2016-05" db="EMBL/GenBank/DDBJ databases">
        <title>Paenibacillus oryzae. sp. nov., isolated from the rice root.</title>
        <authorList>
            <person name="Zhang J."/>
            <person name="Zhang X."/>
        </authorList>
    </citation>
    <scope>NUCLEOTIDE SEQUENCE [LARGE SCALE GENOMIC DNA]</scope>
    <source>
        <strain evidence="5 6">1DrF-4</strain>
    </source>
</reference>
<comment type="caution">
    <text evidence="5">The sequence shown here is derived from an EMBL/GenBank/DDBJ whole genome shotgun (WGS) entry which is preliminary data.</text>
</comment>
<evidence type="ECO:0000256" key="4">
    <source>
        <dbReference type="PIRSR" id="PIRSR602678-1"/>
    </source>
</evidence>
<dbReference type="Pfam" id="PF01784">
    <property type="entry name" value="DUF34_NIF3"/>
    <property type="match status" value="1"/>
</dbReference>
<evidence type="ECO:0000313" key="5">
    <source>
        <dbReference type="EMBL" id="OBR67676.1"/>
    </source>
</evidence>
<dbReference type="Proteomes" id="UP000092024">
    <property type="component" value="Unassembled WGS sequence"/>
</dbReference>
<feature type="binding site" evidence="4">
    <location>
        <position position="243"/>
    </location>
    <ligand>
        <name>a divalent metal cation</name>
        <dbReference type="ChEBI" id="CHEBI:60240"/>
        <label>1</label>
    </ligand>
</feature>
<keyword evidence="6" id="KW-1185">Reference proteome</keyword>
<sequence length="275" mass="30142">MALTVEQVIMELHRTAPKPEISVDGLVEGKMDWPVTGIATVFSASHEIIQQAAELGLNLIISHEGHYYSHHTMANRSLDPVCQNKAALIHGFGAGSGAGSANSPGISIYRYHDAIHQMKPDGIMTGLLRELEWDAFVETHHPAASILRLPEIKIEAIARHIKSRLGSPFVRIVGNYTNTCKRVGVLAGYRGGGEQCIPLFHEEELDLIIAGEGPEWETPEYVRDAVAQGFTKAFMLIGHAESEQPGMKLLAETLAARYPKLPVSFLPNTPLFHLL</sequence>
<evidence type="ECO:0000256" key="3">
    <source>
        <dbReference type="ARBA" id="ARBA00022723"/>
    </source>
</evidence>
<comment type="similarity">
    <text evidence="1">Belongs to the GTP cyclohydrolase I type 2/NIF3 family.</text>
</comment>
<proteinExistence type="inferred from homology"/>
<dbReference type="PANTHER" id="PTHR13799:SF14">
    <property type="entry name" value="GTP CYCLOHYDROLASE 1 TYPE 2 HOMOLOG"/>
    <property type="match status" value="1"/>
</dbReference>
<organism evidence="5 6">
    <name type="scientific">Paenibacillus oryzae</name>
    <dbReference type="NCBI Taxonomy" id="1844972"/>
    <lineage>
        <taxon>Bacteria</taxon>
        <taxon>Bacillati</taxon>
        <taxon>Bacillota</taxon>
        <taxon>Bacilli</taxon>
        <taxon>Bacillales</taxon>
        <taxon>Paenibacillaceae</taxon>
        <taxon>Paenibacillus</taxon>
    </lineage>
</organism>
<keyword evidence="3 4" id="KW-0479">Metal-binding</keyword>
<evidence type="ECO:0000256" key="1">
    <source>
        <dbReference type="ARBA" id="ARBA00006964"/>
    </source>
</evidence>
<evidence type="ECO:0000313" key="6">
    <source>
        <dbReference type="Proteomes" id="UP000092024"/>
    </source>
</evidence>
<dbReference type="AlphaFoldDB" id="A0A1A5YPX0"/>
<feature type="binding site" evidence="4">
    <location>
        <position position="63"/>
    </location>
    <ligand>
        <name>a divalent metal cation</name>
        <dbReference type="ChEBI" id="CHEBI:60240"/>
        <label>1</label>
    </ligand>
</feature>
<dbReference type="STRING" id="1844972.A7K91_22650"/>
<dbReference type="PANTHER" id="PTHR13799">
    <property type="entry name" value="NGG1 INTERACTING FACTOR 3"/>
    <property type="match status" value="1"/>
</dbReference>
<evidence type="ECO:0000256" key="2">
    <source>
        <dbReference type="ARBA" id="ARBA00022112"/>
    </source>
</evidence>
<feature type="binding site" evidence="4">
    <location>
        <position position="71"/>
    </location>
    <ligand>
        <name>a divalent metal cation</name>
        <dbReference type="ChEBI" id="CHEBI:60240"/>
        <label>1</label>
    </ligand>
</feature>
<dbReference type="Gene3D" id="3.40.1390.30">
    <property type="entry name" value="NIF3 (NGG1p interacting factor 3)-like"/>
    <property type="match status" value="2"/>
</dbReference>
<dbReference type="GO" id="GO:0046872">
    <property type="term" value="F:metal ion binding"/>
    <property type="evidence" value="ECO:0007669"/>
    <property type="project" value="UniProtKB-KW"/>
</dbReference>
<name>A0A1A5YPX0_9BACL</name>
<gene>
    <name evidence="5" type="ORF">A7K91_22650</name>
</gene>
<dbReference type="OrthoDB" id="1116574at2"/>
<dbReference type="EMBL" id="LYPA01000032">
    <property type="protein sequence ID" value="OBR67676.1"/>
    <property type="molecule type" value="Genomic_DNA"/>
</dbReference>
<dbReference type="GO" id="GO:0005737">
    <property type="term" value="C:cytoplasm"/>
    <property type="evidence" value="ECO:0007669"/>
    <property type="project" value="TreeGrafter"/>
</dbReference>
<dbReference type="SUPFAM" id="SSF102705">
    <property type="entry name" value="NIF3 (NGG1p interacting factor 3)-like"/>
    <property type="match status" value="1"/>
</dbReference>
<dbReference type="InterPro" id="IPR002678">
    <property type="entry name" value="DUF34/NIF3"/>
</dbReference>
<feature type="binding site" evidence="4">
    <location>
        <position position="239"/>
    </location>
    <ligand>
        <name>a divalent metal cation</name>
        <dbReference type="ChEBI" id="CHEBI:60240"/>
        <label>1</label>
    </ligand>
</feature>
<protein>
    <recommendedName>
        <fullName evidence="2">GTP cyclohydrolase 1 type 2 homolog</fullName>
    </recommendedName>
</protein>
<accession>A0A1A5YPX0</accession>
<dbReference type="RefSeq" id="WP_068680577.1">
    <property type="nucleotide sequence ID" value="NZ_LYPA01000032.1"/>
</dbReference>